<organism evidence="2 3">
    <name type="scientific">Candidatus Sulfurimonas baltica</name>
    <dbReference type="NCBI Taxonomy" id="2740404"/>
    <lineage>
        <taxon>Bacteria</taxon>
        <taxon>Pseudomonadati</taxon>
        <taxon>Campylobacterota</taxon>
        <taxon>Epsilonproteobacteria</taxon>
        <taxon>Campylobacterales</taxon>
        <taxon>Sulfurimonadaceae</taxon>
        <taxon>Sulfurimonas</taxon>
    </lineage>
</organism>
<evidence type="ECO:0008006" key="4">
    <source>
        <dbReference type="Google" id="ProtNLM"/>
    </source>
</evidence>
<dbReference type="RefSeq" id="WP_194369505.1">
    <property type="nucleotide sequence ID" value="NZ_CP054492.1"/>
</dbReference>
<accession>A0A7S7LUW1</accession>
<name>A0A7S7LUW1_9BACT</name>
<feature type="chain" id="PRO_5032505912" description="Big-1 domain-containing protein" evidence="1">
    <location>
        <begin position="22"/>
        <end position="1182"/>
    </location>
</feature>
<dbReference type="PROSITE" id="PS51257">
    <property type="entry name" value="PROKAR_LIPOPROTEIN"/>
    <property type="match status" value="1"/>
</dbReference>
<proteinExistence type="predicted"/>
<protein>
    <recommendedName>
        <fullName evidence="4">Big-1 domain-containing protein</fullName>
    </recommendedName>
</protein>
<dbReference type="AlphaFoldDB" id="A0A7S7LUW1"/>
<evidence type="ECO:0000313" key="2">
    <source>
        <dbReference type="EMBL" id="QOY51924.1"/>
    </source>
</evidence>
<reference evidence="2 3" key="1">
    <citation type="submission" date="2020-05" db="EMBL/GenBank/DDBJ databases">
        <title>Sulfurimonas marisnigri, sp. nov., and Sulfurimonas baltica, sp. nov., manganese oxide reducing chemolithoautotrophs of the class Epsilonproteobacteria isolated from the pelagic redoxclines of the Black and Baltic Seas and emended description of the genus Sulfurimonas.</title>
        <authorList>
            <person name="Henkel J.V."/>
            <person name="Laudan C."/>
            <person name="Werner J."/>
            <person name="Neu T."/>
            <person name="Plewe S."/>
            <person name="Sproer C."/>
            <person name="Bunk B."/>
            <person name="Schulz-Vogt H.N."/>
        </authorList>
    </citation>
    <scope>NUCLEOTIDE SEQUENCE [LARGE SCALE GENOMIC DNA]</scope>
    <source>
        <strain evidence="2 3">GD2</strain>
    </source>
</reference>
<keyword evidence="3" id="KW-1185">Reference proteome</keyword>
<gene>
    <name evidence="2" type="ORF">HUE88_12630</name>
</gene>
<evidence type="ECO:0000256" key="1">
    <source>
        <dbReference type="SAM" id="SignalP"/>
    </source>
</evidence>
<sequence length="1182" mass="126566">MNIYKSLLLSLLLLVSFTGCQSDNSDAPSASSVDINTSVDGNTTIPPDINTTLPPIDVNATTEPRYLSASISTDQYTIVDTASGLVSVAVTEDNGADGVVGIDIAAFNTAGTGNTEGAILVGYPYVSGVPVTYLGQMSPANGVGISGGKASFTYTPPSNIAYLRSQDHTGADFLFYSSTSTDVNTTFRVVFTVPKDYSSYTLTSVPSDANITEGLQSKVIDVYLDDNSTGISKPAVGEVIMVDFFDGDSGSMNAFEGTTDANGHVVFNYTSIENVVHATTYALTFRMENDSSRIATTNLLVNTTVPTKDYSSYTLTSVPSDANITEGFQSKVIDVYLDDNSTGISKPAAGEVITLDYFDGSKGTMSSFSGTTDANGHAAFNYTSIENVVHATTYALTFRMENDSSKIATTNLLVNTTITTTDYSAYNLTLVDANRTITASSQVEVFDLYLEDNDSRPAANESILLDYFDGAVGTMNSFSGITDVNGHVAFTYTAPVNLTDLNTSTLTFKMQNNTSKDVNAVITVSPLLTQVPKIRLEKSEITVSESSENVSVKVLAFNDNGNVFNDGTISISYPSEIVDGNVSGGQFTQSEVAIVNGEAIFNFIAPNPLKSIPSLNFIFSYNSDVNATLTVNYEPSVIDVYLVEETKEITQNSQLISIEMNVVDGSNNPYSDGNVKVQFPDDIKENRDIGSFSDLNVSIVNGKATFTYTAPAQLDNNTSDIVFNFYHETNPTNKKAFTFTINPDSNQVATNYILYSSLSDNNITMGLETSKLMSFFIKDSDGALVPDANVTTFTTTILNPNLGTLSNTDGNETNTTSTTLDFTKNNITINVNSNIISGVIPIEVSATFLDVNNNEQNLSKVFNVIVVSGPPSAISLSYASTETNDGSTASFTENWILRVTDRYNNVVNSNPSVSMGMIAGYAVDSNLSGVGANNNLYFDTVDGGDIDGTANTFTAPNNVFANVNQATDSLVLFGDGFTYEASGKWSINTNTDSILDLIENYDGNDTSSLGFAVGNNHRQDPEGGEAIAIVEPKDGNYIMDDTGTMAIKVTYDYFLTGKSVMLWVNLVGYDLPTAKYVRVGEAKKITLRASGLEADVVNTSAGVVGATYRIPIKIKESPEWYRHANFAYSVKTSDNLQVNSVISSDNNLSNNVAYADVNVTDIGATPAAGTIEIVNILVADEF</sequence>
<dbReference type="EMBL" id="CP054492">
    <property type="protein sequence ID" value="QOY51924.1"/>
    <property type="molecule type" value="Genomic_DNA"/>
</dbReference>
<keyword evidence="1" id="KW-0732">Signal</keyword>
<evidence type="ECO:0000313" key="3">
    <source>
        <dbReference type="Proteomes" id="UP000593994"/>
    </source>
</evidence>
<feature type="signal peptide" evidence="1">
    <location>
        <begin position="1"/>
        <end position="21"/>
    </location>
</feature>
<dbReference type="KEGG" id="sbal:HUE88_12630"/>
<dbReference type="Proteomes" id="UP000593994">
    <property type="component" value="Chromosome"/>
</dbReference>